<feature type="domain" description="Myb-like" evidence="2">
    <location>
        <begin position="183"/>
        <end position="234"/>
    </location>
</feature>
<dbReference type="STRING" id="5888.A0E0Q3"/>
<accession>A0E0Q3</accession>
<evidence type="ECO:0000259" key="2">
    <source>
        <dbReference type="PROSITE" id="PS50090"/>
    </source>
</evidence>
<dbReference type="GeneID" id="5042049"/>
<dbReference type="PANTHER" id="PTHR45614">
    <property type="entry name" value="MYB PROTEIN-RELATED"/>
    <property type="match status" value="1"/>
</dbReference>
<dbReference type="HOGENOM" id="CLU_037179_0_0_1"/>
<dbReference type="Pfam" id="PF13921">
    <property type="entry name" value="Myb_DNA-bind_6"/>
    <property type="match status" value="1"/>
</dbReference>
<dbReference type="GO" id="GO:0006355">
    <property type="term" value="P:regulation of DNA-templated transcription"/>
    <property type="evidence" value="ECO:0000318"/>
    <property type="project" value="GO_Central"/>
</dbReference>
<dbReference type="InterPro" id="IPR001005">
    <property type="entry name" value="SANT/Myb"/>
</dbReference>
<reference evidence="4 5" key="1">
    <citation type="journal article" date="2006" name="Nature">
        <title>Global trends of whole-genome duplications revealed by the ciliate Paramecium tetraurelia.</title>
        <authorList>
            <consortium name="Genoscope"/>
            <person name="Aury J.-M."/>
            <person name="Jaillon O."/>
            <person name="Duret L."/>
            <person name="Noel B."/>
            <person name="Jubin C."/>
            <person name="Porcel B.M."/>
            <person name="Segurens B."/>
            <person name="Daubin V."/>
            <person name="Anthouard V."/>
            <person name="Aiach N."/>
            <person name="Arnaiz O."/>
            <person name="Billaut A."/>
            <person name="Beisson J."/>
            <person name="Blanc I."/>
            <person name="Bouhouche K."/>
            <person name="Camara F."/>
            <person name="Duharcourt S."/>
            <person name="Guigo R."/>
            <person name="Gogendeau D."/>
            <person name="Katinka M."/>
            <person name="Keller A.-M."/>
            <person name="Kissmehl R."/>
            <person name="Klotz C."/>
            <person name="Koll F."/>
            <person name="Le Moue A."/>
            <person name="Lepere C."/>
            <person name="Malinsky S."/>
            <person name="Nowacki M."/>
            <person name="Nowak J.K."/>
            <person name="Plattner H."/>
            <person name="Poulain J."/>
            <person name="Ruiz F."/>
            <person name="Serrano V."/>
            <person name="Zagulski M."/>
            <person name="Dessen P."/>
            <person name="Betermier M."/>
            <person name="Weissenbach J."/>
            <person name="Scarpelli C."/>
            <person name="Schachter V."/>
            <person name="Sperling L."/>
            <person name="Meyer E."/>
            <person name="Cohen J."/>
            <person name="Wincker P."/>
        </authorList>
    </citation>
    <scope>NUCLEOTIDE SEQUENCE [LARGE SCALE GENOMIC DNA]</scope>
    <source>
        <strain evidence="4 5">Stock d4-2</strain>
    </source>
</reference>
<dbReference type="InterPro" id="IPR017930">
    <property type="entry name" value="Myb_dom"/>
</dbReference>
<dbReference type="eggNOG" id="KOG0048">
    <property type="taxonomic scope" value="Eukaryota"/>
</dbReference>
<evidence type="ECO:0000259" key="3">
    <source>
        <dbReference type="PROSITE" id="PS51294"/>
    </source>
</evidence>
<dbReference type="PROSITE" id="PS51294">
    <property type="entry name" value="HTH_MYB"/>
    <property type="match status" value="2"/>
</dbReference>
<feature type="domain" description="Myb-like" evidence="2">
    <location>
        <begin position="62"/>
        <end position="119"/>
    </location>
</feature>
<dbReference type="InParanoid" id="A0E0Q3"/>
<dbReference type="GO" id="GO:0000978">
    <property type="term" value="F:RNA polymerase II cis-regulatory region sequence-specific DNA binding"/>
    <property type="evidence" value="ECO:0000318"/>
    <property type="project" value="GO_Central"/>
</dbReference>
<dbReference type="Gene3D" id="1.10.10.60">
    <property type="entry name" value="Homeodomain-like"/>
    <property type="match status" value="3"/>
</dbReference>
<feature type="domain" description="HTH myb-type" evidence="3">
    <location>
        <begin position="183"/>
        <end position="238"/>
    </location>
</feature>
<proteinExistence type="predicted"/>
<evidence type="ECO:0000313" key="5">
    <source>
        <dbReference type="Proteomes" id="UP000000600"/>
    </source>
</evidence>
<dbReference type="AlphaFoldDB" id="A0E0Q3"/>
<dbReference type="Proteomes" id="UP000000600">
    <property type="component" value="Unassembled WGS sequence"/>
</dbReference>
<dbReference type="EMBL" id="CT868652">
    <property type="protein sequence ID" value="CAK88870.1"/>
    <property type="molecule type" value="Genomic_DNA"/>
</dbReference>
<evidence type="ECO:0008006" key="6">
    <source>
        <dbReference type="Google" id="ProtNLM"/>
    </source>
</evidence>
<dbReference type="RefSeq" id="XP_001456267.1">
    <property type="nucleotide sequence ID" value="XM_001456230.1"/>
</dbReference>
<dbReference type="CDD" id="cd00167">
    <property type="entry name" value="SANT"/>
    <property type="match status" value="2"/>
</dbReference>
<dbReference type="InterPro" id="IPR009057">
    <property type="entry name" value="Homeodomain-like_sf"/>
</dbReference>
<dbReference type="PROSITE" id="PS50090">
    <property type="entry name" value="MYB_LIKE"/>
    <property type="match status" value="3"/>
</dbReference>
<dbReference type="InterPro" id="IPR050560">
    <property type="entry name" value="MYB_TF"/>
</dbReference>
<dbReference type="OrthoDB" id="306004at2759"/>
<feature type="domain" description="Myb-like" evidence="2">
    <location>
        <begin position="120"/>
        <end position="182"/>
    </location>
</feature>
<organism evidence="4 5">
    <name type="scientific">Paramecium tetraurelia</name>
    <dbReference type="NCBI Taxonomy" id="5888"/>
    <lineage>
        <taxon>Eukaryota</taxon>
        <taxon>Sar</taxon>
        <taxon>Alveolata</taxon>
        <taxon>Ciliophora</taxon>
        <taxon>Intramacronucleata</taxon>
        <taxon>Oligohymenophorea</taxon>
        <taxon>Peniculida</taxon>
        <taxon>Parameciidae</taxon>
        <taxon>Paramecium</taxon>
    </lineage>
</organism>
<protein>
    <recommendedName>
        <fullName evidence="6">Homeodomain protein</fullName>
    </recommendedName>
</protein>
<dbReference type="OMA" id="MAYHKRD"/>
<dbReference type="KEGG" id="ptm:GSPATT00022038001"/>
<feature type="domain" description="HTH myb-type" evidence="3">
    <location>
        <begin position="138"/>
        <end position="182"/>
    </location>
</feature>
<sequence>MEDFYDQFSEFFDKVKDITNVRFAYMKDLYNLGLEQFPENQEISNFQKNNYGSIQTGNTKLKKNWSDEDKKVLIWIIGKYMAYHKRDFKQICQEDWQNISSMMLRRDAFQCKQKWLQMQKLPLQQAPWGQNEDEALVRIISEFQAQNKGNKWSQIATELNKTTGLNVHRNGKQCRERWNNHLNPSINRNPWQQLEDLELMRLAIQNGKKWALISKKLKLQRSENNVKNRFNCLMRKEKSGKNIPQSQDESDNDNQESYMSDPSAEELSPDEIKQIQAIIKKIEWRMKQDGTTYEIKQEHQDQVSKKVQLDRRALKSKQQLQDNPNNNKVQNVNNFNNININIENYTPSTLNQQGNNNSNQIQYQVLEYNQNEDQSQLSFCLVNRDKGFIYFLNQEQFNNYVNTQNQINNNQLIGIPSFLGGQPVNSNMNYQNNIVLHPNVELGQQQNQQVPNIDFLSDNQNMNSFYLMQSQMNFNQPSQANFNQPSQVNFNQPSQMNFNPPSQMNFNQPSQVNFNQMPPTRSQLNLPNHLFNNFNSTPQYLANLNYHVTCYQQPQQPQLMFQSQPSDRLDL</sequence>
<evidence type="ECO:0000256" key="1">
    <source>
        <dbReference type="SAM" id="MobiDB-lite"/>
    </source>
</evidence>
<dbReference type="PANTHER" id="PTHR45614:SF274">
    <property type="entry name" value="MYB-LIKE DNA-BINDING PROTEIN"/>
    <property type="match status" value="1"/>
</dbReference>
<gene>
    <name evidence="4" type="ORF">GSPATT00022038001</name>
</gene>
<dbReference type="GO" id="GO:0005634">
    <property type="term" value="C:nucleus"/>
    <property type="evidence" value="ECO:0000318"/>
    <property type="project" value="GO_Central"/>
</dbReference>
<dbReference type="GO" id="GO:0000981">
    <property type="term" value="F:DNA-binding transcription factor activity, RNA polymerase II-specific"/>
    <property type="evidence" value="ECO:0000318"/>
    <property type="project" value="GO_Central"/>
</dbReference>
<evidence type="ECO:0000313" key="4">
    <source>
        <dbReference type="EMBL" id="CAK88870.1"/>
    </source>
</evidence>
<feature type="region of interest" description="Disordered" evidence="1">
    <location>
        <begin position="230"/>
        <end position="271"/>
    </location>
</feature>
<keyword evidence="5" id="KW-1185">Reference proteome</keyword>
<dbReference type="SMART" id="SM00717">
    <property type="entry name" value="SANT"/>
    <property type="match status" value="3"/>
</dbReference>
<name>A0E0Q3_PARTE</name>
<dbReference type="SUPFAM" id="SSF46689">
    <property type="entry name" value="Homeodomain-like"/>
    <property type="match status" value="2"/>
</dbReference>